<evidence type="ECO:0000313" key="3">
    <source>
        <dbReference type="EMBL" id="ONM48762.1"/>
    </source>
</evidence>
<organism evidence="3 4">
    <name type="scientific">Nocardia donostiensis</name>
    <dbReference type="NCBI Taxonomy" id="1538463"/>
    <lineage>
        <taxon>Bacteria</taxon>
        <taxon>Bacillati</taxon>
        <taxon>Actinomycetota</taxon>
        <taxon>Actinomycetes</taxon>
        <taxon>Mycobacteriales</taxon>
        <taxon>Nocardiaceae</taxon>
        <taxon>Nocardia</taxon>
    </lineage>
</organism>
<dbReference type="InterPro" id="IPR000836">
    <property type="entry name" value="PRTase_dom"/>
</dbReference>
<evidence type="ECO:0000313" key="4">
    <source>
        <dbReference type="Proteomes" id="UP000188836"/>
    </source>
</evidence>
<dbReference type="Proteomes" id="UP000188836">
    <property type="component" value="Unassembled WGS sequence"/>
</dbReference>
<accession>A0A1V2TGW9</accession>
<dbReference type="Pfam" id="PF05139">
    <property type="entry name" value="Erythro_esteras"/>
    <property type="match status" value="1"/>
</dbReference>
<dbReference type="CDD" id="cd06223">
    <property type="entry name" value="PRTases_typeI"/>
    <property type="match status" value="1"/>
</dbReference>
<dbReference type="SUPFAM" id="SSF159501">
    <property type="entry name" value="EreA/ChaN-like"/>
    <property type="match status" value="1"/>
</dbReference>
<dbReference type="RefSeq" id="WP_077116242.1">
    <property type="nucleotide sequence ID" value="NZ_MUKP01000039.1"/>
</dbReference>
<dbReference type="Gene3D" id="1.20.1440.30">
    <property type="entry name" value="Biosynthetic Protein domain"/>
    <property type="match status" value="1"/>
</dbReference>
<dbReference type="InterPro" id="IPR029057">
    <property type="entry name" value="PRTase-like"/>
</dbReference>
<dbReference type="SUPFAM" id="SSF53271">
    <property type="entry name" value="PRTase-like"/>
    <property type="match status" value="1"/>
</dbReference>
<protein>
    <submittedName>
        <fullName evidence="3">Erythromycin esterase</fullName>
    </submittedName>
</protein>
<dbReference type="Gene3D" id="3.40.1660.10">
    <property type="entry name" value="EreA-like (biosynthetic domain)"/>
    <property type="match status" value="1"/>
</dbReference>
<evidence type="ECO:0000259" key="2">
    <source>
        <dbReference type="Pfam" id="PF00156"/>
    </source>
</evidence>
<dbReference type="Gene3D" id="3.30.1310.20">
    <property type="entry name" value="PRTase-like"/>
    <property type="match status" value="1"/>
</dbReference>
<dbReference type="CDD" id="cd14728">
    <property type="entry name" value="Ere-like"/>
    <property type="match status" value="1"/>
</dbReference>
<dbReference type="InterPro" id="IPR007815">
    <property type="entry name" value="Emycin_Estase"/>
</dbReference>
<proteinExistence type="predicted"/>
<dbReference type="Gene3D" id="3.30.1870.10">
    <property type="entry name" value="EreA-like, domain 2"/>
    <property type="match status" value="1"/>
</dbReference>
<sequence>MARSVFRDRNDAGRVLARLLTRYRDDPDVVVLALPRGGVPVAYEVAEALAAPLDVLVVRKLGSPANPELALGAIASGGVLVTNDDVLRSEDVDAEVLERVTRIEERELHRREREYRGERPIVDIAGRTVIVVDDGLATGATMHAAVRALRRLGPARLVVAVPAAPQSSCEELAEQVDEVVCATTPSPFYAVGNSYWDFEQTTDEQVRELLARSAAHPEDTMASPDPHAAIRQVLIPVSDGTPPDDVLLDLVGDARLVLIGEASHGTTEFYAARANMTRKLIEQKGFSAVAVEADWPDAYRVNRFVRGQGTDTDAEQALRDFERFPTWMWRNTVVRDFVTWLRQHNARSRAEQIGFYGLDLYSMRRSAGEVISYLESVDPDAARRARDRYACFDRHADEQRYGYAAAFGAGESCEDQVVAQLVEMQRLTTEHLATDDSADPDERFYAEQNAHLVSDAEEYYRMMFGTRVSTWNLRDQHMFRTLIALSRHLEQRLGRMAKIVVWAHNSHLGDARATEMGAAGELNLGQLVRQSHPTASRLIGFSTHTGTVTAAEAWDGPARTMRVQPSLDGSVENLLHGIDRDQFLLRFDTDTTPEALRSALLERAIGVVYRPQSERRSHYFHTRPADQFDALIHIDETTALPPLDRISHRGPAEPGETYPYAV</sequence>
<evidence type="ECO:0000256" key="1">
    <source>
        <dbReference type="SAM" id="MobiDB-lite"/>
    </source>
</evidence>
<dbReference type="PANTHER" id="PTHR31299">
    <property type="entry name" value="ESTERASE, PUTATIVE (AFU_ORTHOLOGUE AFUA_1G05850)-RELATED"/>
    <property type="match status" value="1"/>
</dbReference>
<dbReference type="Gene3D" id="3.40.50.2020">
    <property type="match status" value="1"/>
</dbReference>
<gene>
    <name evidence="3" type="ORF">B0T46_09670</name>
</gene>
<dbReference type="AlphaFoldDB" id="A0A1V2TGW9"/>
<name>A0A1V2TGW9_9NOCA</name>
<dbReference type="OrthoDB" id="9810066at2"/>
<feature type="region of interest" description="Disordered" evidence="1">
    <location>
        <begin position="642"/>
        <end position="662"/>
    </location>
</feature>
<dbReference type="PANTHER" id="PTHR31299:SF0">
    <property type="entry name" value="ESTERASE, PUTATIVE (AFU_ORTHOLOGUE AFUA_1G05850)-RELATED"/>
    <property type="match status" value="1"/>
</dbReference>
<dbReference type="EMBL" id="MUMY01000007">
    <property type="protein sequence ID" value="ONM48762.1"/>
    <property type="molecule type" value="Genomic_DNA"/>
</dbReference>
<dbReference type="InterPro" id="IPR052036">
    <property type="entry name" value="Hydrolase/PRTase-associated"/>
</dbReference>
<feature type="domain" description="Phosphoribosyltransferase" evidence="2">
    <location>
        <begin position="17"/>
        <end position="180"/>
    </location>
</feature>
<comment type="caution">
    <text evidence="3">The sequence shown here is derived from an EMBL/GenBank/DDBJ whole genome shotgun (WGS) entry which is preliminary data.</text>
</comment>
<dbReference type="Pfam" id="PF00156">
    <property type="entry name" value="Pribosyltran"/>
    <property type="match status" value="1"/>
</dbReference>
<dbReference type="STRING" id="1538463.B0T36_22290"/>
<reference evidence="3 4" key="1">
    <citation type="journal article" date="2016" name="Antonie Van Leeuwenhoek">
        <title>Nocardia donostiensis sp. nov., isolated from human respiratory specimens.</title>
        <authorList>
            <person name="Ercibengoa M."/>
            <person name="Bell M."/>
            <person name="Marimon J.M."/>
            <person name="Humrighouse B."/>
            <person name="Klenk H.P."/>
            <person name="Potter G."/>
            <person name="Perez-Trallero E."/>
        </authorList>
    </citation>
    <scope>NUCLEOTIDE SEQUENCE [LARGE SCALE GENOMIC DNA]</scope>
    <source>
        <strain evidence="3 4">X1655</strain>
    </source>
</reference>
<dbReference type="GO" id="GO:0046677">
    <property type="term" value="P:response to antibiotic"/>
    <property type="evidence" value="ECO:0007669"/>
    <property type="project" value="InterPro"/>
</dbReference>
<keyword evidence="4" id="KW-1185">Reference proteome</keyword>